<keyword evidence="1" id="KW-0732">Signal</keyword>
<reference evidence="3" key="1">
    <citation type="journal article" date="2013" name="Genome Announc.">
        <title>Draft genome sequence of the grapevine dieback fungus Eutypa lata UCR-EL1.</title>
        <authorList>
            <person name="Blanco-Ulate B."/>
            <person name="Rolshausen P.E."/>
            <person name="Cantu D."/>
        </authorList>
    </citation>
    <scope>NUCLEOTIDE SEQUENCE [LARGE SCALE GENOMIC DNA]</scope>
    <source>
        <strain evidence="3">UCR-EL1</strain>
    </source>
</reference>
<gene>
    <name evidence="2" type="ORF">UCREL1_2063</name>
</gene>
<accession>M7T2U7</accession>
<dbReference type="Proteomes" id="UP000012174">
    <property type="component" value="Unassembled WGS sequence"/>
</dbReference>
<feature type="chain" id="PRO_5004085224" description="Ecp2 effector protein domain-containing protein" evidence="1">
    <location>
        <begin position="19"/>
        <end position="154"/>
    </location>
</feature>
<sequence>MRFAILTAITAIFGLAATNPLQMIVEKGNLDSSESFSSIQKRDAFTCYGASNATVSDCQQVIDSIRTHGEETFHLHSGMCLVWHEGGCGVRFCAVRYVQYQLNRTASWIADYLTSPLLDSCIGGGTNGIMADTPNINSNLGSYRLYMAGYTGHD</sequence>
<name>M7T2U7_EUTLA</name>
<dbReference type="OrthoDB" id="4631832at2759"/>
<dbReference type="KEGG" id="ela:UCREL1_2063"/>
<organism evidence="2 3">
    <name type="scientific">Eutypa lata (strain UCR-EL1)</name>
    <name type="common">Grapevine dieback disease fungus</name>
    <name type="synonym">Eutypa armeniacae</name>
    <dbReference type="NCBI Taxonomy" id="1287681"/>
    <lineage>
        <taxon>Eukaryota</taxon>
        <taxon>Fungi</taxon>
        <taxon>Dikarya</taxon>
        <taxon>Ascomycota</taxon>
        <taxon>Pezizomycotina</taxon>
        <taxon>Sordariomycetes</taxon>
        <taxon>Xylariomycetidae</taxon>
        <taxon>Xylariales</taxon>
        <taxon>Diatrypaceae</taxon>
        <taxon>Eutypa</taxon>
    </lineage>
</organism>
<evidence type="ECO:0000256" key="1">
    <source>
        <dbReference type="SAM" id="SignalP"/>
    </source>
</evidence>
<protein>
    <recommendedName>
        <fullName evidence="4">Ecp2 effector protein domain-containing protein</fullName>
    </recommendedName>
</protein>
<evidence type="ECO:0000313" key="2">
    <source>
        <dbReference type="EMBL" id="EMR70902.1"/>
    </source>
</evidence>
<dbReference type="HOGENOM" id="CLU_1704237_0_0_1"/>
<evidence type="ECO:0000313" key="3">
    <source>
        <dbReference type="Proteomes" id="UP000012174"/>
    </source>
</evidence>
<feature type="signal peptide" evidence="1">
    <location>
        <begin position="1"/>
        <end position="18"/>
    </location>
</feature>
<dbReference type="OMA" id="NRTASWI"/>
<dbReference type="AlphaFoldDB" id="M7T2U7"/>
<proteinExistence type="predicted"/>
<evidence type="ECO:0008006" key="4">
    <source>
        <dbReference type="Google" id="ProtNLM"/>
    </source>
</evidence>
<dbReference type="EMBL" id="KB705746">
    <property type="protein sequence ID" value="EMR70902.1"/>
    <property type="molecule type" value="Genomic_DNA"/>
</dbReference>
<keyword evidence="3" id="KW-1185">Reference proteome</keyword>